<evidence type="ECO:0000313" key="3">
    <source>
        <dbReference type="Proteomes" id="UP001314229"/>
    </source>
</evidence>
<evidence type="ECO:0000313" key="2">
    <source>
        <dbReference type="EMBL" id="CAK6975569.1"/>
    </source>
</evidence>
<accession>A0AAV1PXF5</accession>
<dbReference type="EMBL" id="CAWUFR010000305">
    <property type="protein sequence ID" value="CAK6975569.1"/>
    <property type="molecule type" value="Genomic_DNA"/>
</dbReference>
<gene>
    <name evidence="2" type="ORF">FSCOSCO3_A002272</name>
</gene>
<feature type="signal peptide" evidence="1">
    <location>
        <begin position="1"/>
        <end position="18"/>
    </location>
</feature>
<dbReference type="AlphaFoldDB" id="A0AAV1PXF5"/>
<protein>
    <submittedName>
        <fullName evidence="2">Uncharacterized protein LOC124054203</fullName>
    </submittedName>
</protein>
<keyword evidence="3" id="KW-1185">Reference proteome</keyword>
<evidence type="ECO:0000256" key="1">
    <source>
        <dbReference type="SAM" id="SignalP"/>
    </source>
</evidence>
<dbReference type="Proteomes" id="UP001314229">
    <property type="component" value="Unassembled WGS sequence"/>
</dbReference>
<dbReference type="Gene3D" id="3.10.130.10">
    <property type="entry name" value="Ribonuclease A-like domain"/>
    <property type="match status" value="2"/>
</dbReference>
<dbReference type="InterPro" id="IPR036816">
    <property type="entry name" value="RNaseA-like_dom_sf"/>
</dbReference>
<comment type="caution">
    <text evidence="2">The sequence shown here is derived from an EMBL/GenBank/DDBJ whole genome shotgun (WGS) entry which is preliminary data.</text>
</comment>
<proteinExistence type="predicted"/>
<sequence length="430" mass="48968">MNIILLTSVIFTLAIVDSAIKINKPCEMNQNGRLQYNNFINRHILPPGFDTRSQQKWEEYLQEKQLCDRAPVQSFIEKPDEEKVNNTCSRNGLLLNKERNLCISKSRMLVYHVISEKTKDQNNKDTCRIINVFPSFQHVIVVCDEFEVDKVDKGGSFMLTPIRWFNSLITSSTASLHWFGPAEGAVLLCQSDCASWNTEIKKSCSTTPILLQFRRLCNRPGTQSFIPYPYIAEVMRICSSAGRRLQINSPEKGDLCISQLKTTKAKDKMNVILLTSIIFTLVVVPSMTHPKQPCKEKGTKKDYEDFIKKHILQSDFDTSSIDAWKKYLEDQGLCGRVEEQSFIEAKNKENVLGICGSAGYRLSTEGKDWCISQSPMKVFQIKSTKNPCKIEDPTHSEHRVIVACSKVENICRPVHYQKYENQSPGNNACS</sequence>
<organism evidence="2 3">
    <name type="scientific">Scomber scombrus</name>
    <name type="common">Atlantic mackerel</name>
    <name type="synonym">Scomber vernalis</name>
    <dbReference type="NCBI Taxonomy" id="13677"/>
    <lineage>
        <taxon>Eukaryota</taxon>
        <taxon>Metazoa</taxon>
        <taxon>Chordata</taxon>
        <taxon>Craniata</taxon>
        <taxon>Vertebrata</taxon>
        <taxon>Euteleostomi</taxon>
        <taxon>Actinopterygii</taxon>
        <taxon>Neopterygii</taxon>
        <taxon>Teleostei</taxon>
        <taxon>Neoteleostei</taxon>
        <taxon>Acanthomorphata</taxon>
        <taxon>Pelagiaria</taxon>
        <taxon>Scombriformes</taxon>
        <taxon>Scombridae</taxon>
        <taxon>Scomber</taxon>
    </lineage>
</organism>
<feature type="chain" id="PRO_5043516710" evidence="1">
    <location>
        <begin position="19"/>
        <end position="430"/>
    </location>
</feature>
<keyword evidence="1" id="KW-0732">Signal</keyword>
<name>A0AAV1PXF5_SCOSC</name>
<reference evidence="2 3" key="1">
    <citation type="submission" date="2024-01" db="EMBL/GenBank/DDBJ databases">
        <authorList>
            <person name="Alioto T."/>
            <person name="Alioto T."/>
            <person name="Gomez Garrido J."/>
        </authorList>
    </citation>
    <scope>NUCLEOTIDE SEQUENCE [LARGE SCALE GENOMIC DNA]</scope>
</reference>